<sequence>MPWHVTFHPEMAKDFVAFSREVQIAMAAQLRLLEAVGPTLGRPTVDTLKGSRIANLKELRFAADGGVWRLAFAFDGQRVAVLLAAGDKAGVSEARFYRTLIATAEKRWRTWE</sequence>
<dbReference type="Pfam" id="PF05973">
    <property type="entry name" value="Gp49"/>
    <property type="match status" value="1"/>
</dbReference>
<dbReference type="EMBL" id="JACTUZ010000120">
    <property type="protein sequence ID" value="MBC9179118.1"/>
    <property type="molecule type" value="Genomic_DNA"/>
</dbReference>
<evidence type="ECO:0000313" key="1">
    <source>
        <dbReference type="EMBL" id="MBC9179118.1"/>
    </source>
</evidence>
<organism evidence="1 2">
    <name type="scientific">Pseudoroseomonas ludipueritiae</name>
    <dbReference type="NCBI Taxonomy" id="198093"/>
    <lineage>
        <taxon>Bacteria</taxon>
        <taxon>Pseudomonadati</taxon>
        <taxon>Pseudomonadota</taxon>
        <taxon>Alphaproteobacteria</taxon>
        <taxon>Acetobacterales</taxon>
        <taxon>Acetobacteraceae</taxon>
        <taxon>Pseudoroseomonas</taxon>
    </lineage>
</organism>
<reference evidence="1 2" key="1">
    <citation type="journal article" date="2009" name="Int. J. Syst. Evol. Microbiol.">
        <title>Transfer of Teichococcus ludipueritiae and Muricoccus roseus to the genus Roseomonas, as Roseomonas ludipueritiae comb. nov. and Roseomonas rosea comb. nov., respectively, and emended description of the genus Roseomonas.</title>
        <authorList>
            <person name="Sanchez-Porro C."/>
            <person name="Gallego V."/>
            <person name="Busse H.J."/>
            <person name="Kampfer P."/>
            <person name="Ventosa A."/>
        </authorList>
    </citation>
    <scope>NUCLEOTIDE SEQUENCE [LARGE SCALE GENOMIC DNA]</scope>
    <source>
        <strain evidence="1 2">DSM 14915</strain>
    </source>
</reference>
<keyword evidence="2" id="KW-1185">Reference proteome</keyword>
<name>A0ABR7RBR8_9PROT</name>
<protein>
    <submittedName>
        <fullName evidence="1">Type II toxin-antitoxin system RelE/ParE family toxin</fullName>
    </submittedName>
</protein>
<gene>
    <name evidence="1" type="ORF">IBL25_19435</name>
</gene>
<proteinExistence type="predicted"/>
<dbReference type="Proteomes" id="UP000603940">
    <property type="component" value="Unassembled WGS sequence"/>
</dbReference>
<dbReference type="InterPro" id="IPR009241">
    <property type="entry name" value="HigB-like"/>
</dbReference>
<evidence type="ECO:0000313" key="2">
    <source>
        <dbReference type="Proteomes" id="UP000603940"/>
    </source>
</evidence>
<accession>A0ABR7RBR8</accession>
<comment type="caution">
    <text evidence="1">The sequence shown here is derived from an EMBL/GenBank/DDBJ whole genome shotgun (WGS) entry which is preliminary data.</text>
</comment>